<reference evidence="2" key="1">
    <citation type="journal article" date="2019" name="Int. J. Syst. Evol. Microbiol.">
        <title>The Global Catalogue of Microorganisms (GCM) 10K type strain sequencing project: providing services to taxonomists for standard genome sequencing and annotation.</title>
        <authorList>
            <consortium name="The Broad Institute Genomics Platform"/>
            <consortium name="The Broad Institute Genome Sequencing Center for Infectious Disease"/>
            <person name="Wu L."/>
            <person name="Ma J."/>
        </authorList>
    </citation>
    <scope>NUCLEOTIDE SEQUENCE [LARGE SCALE GENOMIC DNA]</scope>
    <source>
        <strain evidence="2">KCTC 42082</strain>
    </source>
</reference>
<name>A0ABQ3FMY9_9GAMM</name>
<gene>
    <name evidence="1" type="ORF">GCM10010082_26600</name>
</gene>
<dbReference type="Proteomes" id="UP000604243">
    <property type="component" value="Unassembled WGS sequence"/>
</dbReference>
<evidence type="ECO:0000313" key="1">
    <source>
        <dbReference type="EMBL" id="GHC31029.1"/>
    </source>
</evidence>
<keyword evidence="2" id="KW-1185">Reference proteome</keyword>
<proteinExistence type="predicted"/>
<accession>A0ABQ3FMY9</accession>
<evidence type="ECO:0000313" key="2">
    <source>
        <dbReference type="Proteomes" id="UP000604243"/>
    </source>
</evidence>
<protein>
    <submittedName>
        <fullName evidence="1">Uncharacterized protein</fullName>
    </submittedName>
</protein>
<dbReference type="EMBL" id="BMZM01000003">
    <property type="protein sequence ID" value="GHC31029.1"/>
    <property type="molecule type" value="Genomic_DNA"/>
</dbReference>
<sequence length="56" mass="6044">MWDFLIGVVMLLKGSAEMKGRQPSIGKAASDVAAITMKMTDIAWMPVISAYRGVCP</sequence>
<organism evidence="1 2">
    <name type="scientific">Kushneria pakistanensis</name>
    <dbReference type="NCBI Taxonomy" id="1508770"/>
    <lineage>
        <taxon>Bacteria</taxon>
        <taxon>Pseudomonadati</taxon>
        <taxon>Pseudomonadota</taxon>
        <taxon>Gammaproteobacteria</taxon>
        <taxon>Oceanospirillales</taxon>
        <taxon>Halomonadaceae</taxon>
        <taxon>Kushneria</taxon>
    </lineage>
</organism>
<comment type="caution">
    <text evidence="1">The sequence shown here is derived from an EMBL/GenBank/DDBJ whole genome shotgun (WGS) entry which is preliminary data.</text>
</comment>